<keyword evidence="6" id="KW-0482">Metalloprotease</keyword>
<feature type="compositionally biased region" description="Low complexity" evidence="7">
    <location>
        <begin position="60"/>
        <end position="70"/>
    </location>
</feature>
<proteinExistence type="predicted"/>
<dbReference type="SUPFAM" id="SSF48452">
    <property type="entry name" value="TPR-like"/>
    <property type="match status" value="1"/>
</dbReference>
<reference evidence="11" key="1">
    <citation type="submission" date="2018-04" db="EMBL/GenBank/DDBJ databases">
        <authorList>
            <person name="Cornet L."/>
        </authorList>
    </citation>
    <scope>NUCLEOTIDE SEQUENCE [LARGE SCALE GENOMIC DNA]</scope>
</reference>
<dbReference type="InterPro" id="IPR001915">
    <property type="entry name" value="Peptidase_M48"/>
</dbReference>
<evidence type="ECO:0000256" key="8">
    <source>
        <dbReference type="SAM" id="SignalP"/>
    </source>
</evidence>
<evidence type="ECO:0000256" key="5">
    <source>
        <dbReference type="ARBA" id="ARBA00022833"/>
    </source>
</evidence>
<keyword evidence="4" id="KW-0378">Hydrolase</keyword>
<dbReference type="GO" id="GO:0016020">
    <property type="term" value="C:membrane"/>
    <property type="evidence" value="ECO:0007669"/>
    <property type="project" value="TreeGrafter"/>
</dbReference>
<dbReference type="Pfam" id="PF01435">
    <property type="entry name" value="Peptidase_M48"/>
    <property type="match status" value="1"/>
</dbReference>
<sequence>MKSVIKRLKLLFLAVMSGLIVLVMSAWAAGSLPALGQTPAVNQPAAATAVETAAAKESESPTEAEPTPESTEAEAGEPTEADSTESDSAAKPEAQPPVSEAVRIRRKLLIQGDRAYLAGNMAEAEALYRQAKDQTWLLPAQFARLPPAPFSDEALLSPGAGVYWREANQGIATGRSPQTLVALALLTSEYPAFTQGHILYANTLRSAGRLEEATAVLDQALTLYPAQPDLLLAQVDMRMARSQWLEAAIASRQFVALNSNHPAAAAQAELAKENLDRFQGQTRSVINNRAIANIFTGVLGYAFTGSIFGPITAAQSGLMLLQGENAIGAQYASQVQRQLPMLQNSEALGYVRGMGSRLAAVTGRRDLDYEFFVILDPGLNAFALPGGKVFVNAGAILDTHSEAELAGLIAHELSHSVLSHGFQIATQGNLSSSLAQYLPYGGLINTVFLSGYSRQMERQADIVGTQILAAAGYAADGLHNVMITLNQQSLEDDSPRAPSWISTHPNPEDRVTYLKTLVERGGYNRYAYEGVASHEEIQAAVALELAAYDAKQKPDEDSDPAASTEEPRTDLFDAVERFNW</sequence>
<evidence type="ECO:0000256" key="1">
    <source>
        <dbReference type="ARBA" id="ARBA00001947"/>
    </source>
</evidence>
<protein>
    <submittedName>
        <fullName evidence="10">Peptidase M48 Ste24p</fullName>
    </submittedName>
</protein>
<reference evidence="10 11" key="2">
    <citation type="submission" date="2018-06" db="EMBL/GenBank/DDBJ databases">
        <title>Metagenomic assembly of (sub)arctic Cyanobacteria and their associated microbiome from non-axenic cultures.</title>
        <authorList>
            <person name="Baurain D."/>
        </authorList>
    </citation>
    <scope>NUCLEOTIDE SEQUENCE [LARGE SCALE GENOMIC DNA]</scope>
    <source>
        <strain evidence="10">ULC027bin1</strain>
    </source>
</reference>
<dbReference type="Pfam" id="PF13428">
    <property type="entry name" value="TPR_14"/>
    <property type="match status" value="1"/>
</dbReference>
<evidence type="ECO:0000256" key="2">
    <source>
        <dbReference type="ARBA" id="ARBA00022670"/>
    </source>
</evidence>
<keyword evidence="8" id="KW-0732">Signal</keyword>
<dbReference type="GO" id="GO:0046872">
    <property type="term" value="F:metal ion binding"/>
    <property type="evidence" value="ECO:0007669"/>
    <property type="project" value="UniProtKB-KW"/>
</dbReference>
<feature type="domain" description="Peptidase M48" evidence="9">
    <location>
        <begin position="350"/>
        <end position="516"/>
    </location>
</feature>
<dbReference type="AlphaFoldDB" id="A0A2W4XMX8"/>
<keyword evidence="5" id="KW-0862">Zinc</keyword>
<evidence type="ECO:0000256" key="3">
    <source>
        <dbReference type="ARBA" id="ARBA00022723"/>
    </source>
</evidence>
<evidence type="ECO:0000256" key="7">
    <source>
        <dbReference type="SAM" id="MobiDB-lite"/>
    </source>
</evidence>
<evidence type="ECO:0000259" key="9">
    <source>
        <dbReference type="Pfam" id="PF01435"/>
    </source>
</evidence>
<dbReference type="InterPro" id="IPR011990">
    <property type="entry name" value="TPR-like_helical_dom_sf"/>
</dbReference>
<dbReference type="GO" id="GO:0004222">
    <property type="term" value="F:metalloendopeptidase activity"/>
    <property type="evidence" value="ECO:0007669"/>
    <property type="project" value="InterPro"/>
</dbReference>
<feature type="signal peptide" evidence="8">
    <location>
        <begin position="1"/>
        <end position="28"/>
    </location>
</feature>
<dbReference type="EMBL" id="QBMP01000038">
    <property type="protein sequence ID" value="PZO58294.1"/>
    <property type="molecule type" value="Genomic_DNA"/>
</dbReference>
<dbReference type="PANTHER" id="PTHR22726:SF1">
    <property type="entry name" value="METALLOENDOPEPTIDASE OMA1, MITOCHONDRIAL"/>
    <property type="match status" value="1"/>
</dbReference>
<feature type="region of interest" description="Disordered" evidence="7">
    <location>
        <begin position="46"/>
        <end position="99"/>
    </location>
</feature>
<evidence type="ECO:0000313" key="10">
    <source>
        <dbReference type="EMBL" id="PZO58294.1"/>
    </source>
</evidence>
<gene>
    <name evidence="10" type="ORF">DCF15_05735</name>
</gene>
<name>A0A2W4XMX8_9CYAN</name>
<dbReference type="GO" id="GO:0051603">
    <property type="term" value="P:proteolysis involved in protein catabolic process"/>
    <property type="evidence" value="ECO:0007669"/>
    <property type="project" value="TreeGrafter"/>
</dbReference>
<feature type="compositionally biased region" description="Acidic residues" evidence="7">
    <location>
        <begin position="71"/>
        <end position="85"/>
    </location>
</feature>
<dbReference type="Gene3D" id="1.25.40.10">
    <property type="entry name" value="Tetratricopeptide repeat domain"/>
    <property type="match status" value="1"/>
</dbReference>
<dbReference type="PANTHER" id="PTHR22726">
    <property type="entry name" value="METALLOENDOPEPTIDASE OMA1"/>
    <property type="match status" value="1"/>
</dbReference>
<evidence type="ECO:0000256" key="4">
    <source>
        <dbReference type="ARBA" id="ARBA00022801"/>
    </source>
</evidence>
<organism evidence="10 11">
    <name type="scientific">Phormidesmis priestleyi</name>
    <dbReference type="NCBI Taxonomy" id="268141"/>
    <lineage>
        <taxon>Bacteria</taxon>
        <taxon>Bacillati</taxon>
        <taxon>Cyanobacteriota</taxon>
        <taxon>Cyanophyceae</taxon>
        <taxon>Leptolyngbyales</taxon>
        <taxon>Leptolyngbyaceae</taxon>
        <taxon>Phormidesmis</taxon>
    </lineage>
</organism>
<dbReference type="CDD" id="cd07333">
    <property type="entry name" value="M48C_bepA_like"/>
    <property type="match status" value="1"/>
</dbReference>
<evidence type="ECO:0000256" key="6">
    <source>
        <dbReference type="ARBA" id="ARBA00023049"/>
    </source>
</evidence>
<keyword evidence="2" id="KW-0645">Protease</keyword>
<dbReference type="Proteomes" id="UP000249794">
    <property type="component" value="Unassembled WGS sequence"/>
</dbReference>
<accession>A0A2W4XMX8</accession>
<comment type="caution">
    <text evidence="10">The sequence shown here is derived from an EMBL/GenBank/DDBJ whole genome shotgun (WGS) entry which is preliminary data.</text>
</comment>
<feature type="region of interest" description="Disordered" evidence="7">
    <location>
        <begin position="550"/>
        <end position="572"/>
    </location>
</feature>
<dbReference type="InterPro" id="IPR051156">
    <property type="entry name" value="Mito/Outer_Membr_Metalloprot"/>
</dbReference>
<evidence type="ECO:0000313" key="11">
    <source>
        <dbReference type="Proteomes" id="UP000249794"/>
    </source>
</evidence>
<keyword evidence="3" id="KW-0479">Metal-binding</keyword>
<dbReference type="Gene3D" id="3.30.2010.10">
    <property type="entry name" value="Metalloproteases ('zincins'), catalytic domain"/>
    <property type="match status" value="1"/>
</dbReference>
<feature type="chain" id="PRO_5015962084" evidence="8">
    <location>
        <begin position="29"/>
        <end position="580"/>
    </location>
</feature>
<comment type="cofactor">
    <cofactor evidence="1">
        <name>Zn(2+)</name>
        <dbReference type="ChEBI" id="CHEBI:29105"/>
    </cofactor>
</comment>